<evidence type="ECO:0000256" key="1">
    <source>
        <dbReference type="ARBA" id="ARBA00004141"/>
    </source>
</evidence>
<dbReference type="PANTHER" id="PTHR48022:SF68">
    <property type="entry name" value="MAJOR FACILITATOR SUPERFAMILY (MFS) PROFILE DOMAIN-CONTAINING PROTEIN-RELATED"/>
    <property type="match status" value="1"/>
</dbReference>
<comment type="subcellular location">
    <subcellularLocation>
        <location evidence="1">Membrane</location>
        <topology evidence="1">Multi-pass membrane protein</topology>
    </subcellularLocation>
</comment>
<keyword evidence="3 7" id="KW-0812">Transmembrane</keyword>
<organism evidence="8 9">
    <name type="scientific">Sugiyamaella lignohabitans</name>
    <dbReference type="NCBI Taxonomy" id="796027"/>
    <lineage>
        <taxon>Eukaryota</taxon>
        <taxon>Fungi</taxon>
        <taxon>Dikarya</taxon>
        <taxon>Ascomycota</taxon>
        <taxon>Saccharomycotina</taxon>
        <taxon>Dipodascomycetes</taxon>
        <taxon>Dipodascales</taxon>
        <taxon>Trichomonascaceae</taxon>
        <taxon>Sugiyamaella</taxon>
    </lineage>
</organism>
<keyword evidence="9" id="KW-1185">Reference proteome</keyword>
<evidence type="ECO:0000256" key="5">
    <source>
        <dbReference type="ARBA" id="ARBA00023136"/>
    </source>
</evidence>
<evidence type="ECO:0000256" key="4">
    <source>
        <dbReference type="ARBA" id="ARBA00022989"/>
    </source>
</evidence>
<dbReference type="OrthoDB" id="6133115at2759"/>
<evidence type="ECO:0000256" key="6">
    <source>
        <dbReference type="SAM" id="MobiDB-lite"/>
    </source>
</evidence>
<name>A0A161HG80_9ASCO</name>
<dbReference type="RefSeq" id="XP_018737177.1">
    <property type="nucleotide sequence ID" value="XM_018879243.1"/>
</dbReference>
<dbReference type="InterPro" id="IPR050360">
    <property type="entry name" value="MFS_Sugar_Transporters"/>
</dbReference>
<dbReference type="KEGG" id="slb:AWJ20_2305"/>
<feature type="compositionally biased region" description="Polar residues" evidence="6">
    <location>
        <begin position="98"/>
        <end position="107"/>
    </location>
</feature>
<evidence type="ECO:0000256" key="2">
    <source>
        <dbReference type="ARBA" id="ARBA00022448"/>
    </source>
</evidence>
<sequence>MVVMITPVAFANINYYTYTVFAALNLLILVATYIFYPETAGRSLEEIDKIFEKSNPRTPWDVVKIAQELPHHNAILDEETGYHGEEDVLDKPTHQYQEDTATSLSSSGGKGDM</sequence>
<proteinExistence type="predicted"/>
<keyword evidence="4 7" id="KW-1133">Transmembrane helix</keyword>
<dbReference type="GO" id="GO:0016020">
    <property type="term" value="C:membrane"/>
    <property type="evidence" value="ECO:0007669"/>
    <property type="project" value="UniProtKB-SubCell"/>
</dbReference>
<keyword evidence="5 7" id="KW-0472">Membrane</keyword>
<dbReference type="EMBL" id="CP014503">
    <property type="protein sequence ID" value="ANB14700.1"/>
    <property type="molecule type" value="Genomic_DNA"/>
</dbReference>
<accession>A0A161HG80</accession>
<keyword evidence="2" id="KW-0813">Transport</keyword>
<dbReference type="AlphaFoldDB" id="A0A161HG80"/>
<dbReference type="Gene3D" id="1.20.1250.20">
    <property type="entry name" value="MFS general substrate transporter like domains"/>
    <property type="match status" value="1"/>
</dbReference>
<feature type="transmembrane region" description="Helical" evidence="7">
    <location>
        <begin position="15"/>
        <end position="36"/>
    </location>
</feature>
<evidence type="ECO:0000313" key="9">
    <source>
        <dbReference type="Proteomes" id="UP000189580"/>
    </source>
</evidence>
<evidence type="ECO:0000313" key="8">
    <source>
        <dbReference type="EMBL" id="ANB14700.1"/>
    </source>
</evidence>
<dbReference type="Proteomes" id="UP000189580">
    <property type="component" value="Chromosome b"/>
</dbReference>
<dbReference type="GeneID" id="30034202"/>
<dbReference type="PANTHER" id="PTHR48022">
    <property type="entry name" value="PLASTIDIC GLUCOSE TRANSPORTER 4"/>
    <property type="match status" value="1"/>
</dbReference>
<dbReference type="InterPro" id="IPR005828">
    <property type="entry name" value="MFS_sugar_transport-like"/>
</dbReference>
<feature type="compositionally biased region" description="Basic and acidic residues" evidence="6">
    <location>
        <begin position="75"/>
        <end position="97"/>
    </location>
</feature>
<feature type="region of interest" description="Disordered" evidence="6">
    <location>
        <begin position="75"/>
        <end position="113"/>
    </location>
</feature>
<dbReference type="Pfam" id="PF00083">
    <property type="entry name" value="Sugar_tr"/>
    <property type="match status" value="1"/>
</dbReference>
<gene>
    <name evidence="8" type="primary">STL1</name>
    <name evidence="8" type="ORF">AWJ20_2305</name>
</gene>
<dbReference type="InterPro" id="IPR036259">
    <property type="entry name" value="MFS_trans_sf"/>
</dbReference>
<protein>
    <submittedName>
        <fullName evidence="8">Glucose-inactivated glycerol proton symporter STL1</fullName>
    </submittedName>
</protein>
<evidence type="ECO:0000256" key="7">
    <source>
        <dbReference type="SAM" id="Phobius"/>
    </source>
</evidence>
<reference evidence="8 9" key="1">
    <citation type="submission" date="2016-02" db="EMBL/GenBank/DDBJ databases">
        <title>Complete genome sequence and transcriptome regulation of the pentose utilising yeast Sugiyamaella lignohabitans.</title>
        <authorList>
            <person name="Bellasio M."/>
            <person name="Peymann A."/>
            <person name="Valli M."/>
            <person name="Sipitzky M."/>
            <person name="Graf A."/>
            <person name="Sauer M."/>
            <person name="Marx H."/>
            <person name="Mattanovich D."/>
        </authorList>
    </citation>
    <scope>NUCLEOTIDE SEQUENCE [LARGE SCALE GENOMIC DNA]</scope>
    <source>
        <strain evidence="8 9">CBS 10342</strain>
    </source>
</reference>
<dbReference type="GO" id="GO:0005351">
    <property type="term" value="F:carbohydrate:proton symporter activity"/>
    <property type="evidence" value="ECO:0007669"/>
    <property type="project" value="TreeGrafter"/>
</dbReference>
<evidence type="ECO:0000256" key="3">
    <source>
        <dbReference type="ARBA" id="ARBA00022692"/>
    </source>
</evidence>